<organism evidence="1">
    <name type="scientific">Daphnia magna</name>
    <dbReference type="NCBI Taxonomy" id="35525"/>
    <lineage>
        <taxon>Eukaryota</taxon>
        <taxon>Metazoa</taxon>
        <taxon>Ecdysozoa</taxon>
        <taxon>Arthropoda</taxon>
        <taxon>Crustacea</taxon>
        <taxon>Branchiopoda</taxon>
        <taxon>Diplostraca</taxon>
        <taxon>Cladocera</taxon>
        <taxon>Anomopoda</taxon>
        <taxon>Daphniidae</taxon>
        <taxon>Daphnia</taxon>
    </lineage>
</organism>
<proteinExistence type="predicted"/>
<protein>
    <submittedName>
        <fullName evidence="1">Uncharacterized protein</fullName>
    </submittedName>
</protein>
<evidence type="ECO:0000313" key="1">
    <source>
        <dbReference type="EMBL" id="JAN94333.1"/>
    </source>
</evidence>
<name>A0A0N8ERQ8_9CRUS</name>
<sequence length="65" mass="7398">MGLGCWLFAIRVESSHDVTSSLTNNKPLAKGERKKCLIIPFNQKTRGKRMAIVILRIVGQLFQRQ</sequence>
<accession>A0A0N8ERQ8</accession>
<dbReference type="AlphaFoldDB" id="A0A0N8ERQ8"/>
<reference evidence="1" key="1">
    <citation type="submission" date="2015-10" db="EMBL/GenBank/DDBJ databases">
        <title>EvidentialGene: Evidence-directed Construction of Complete mRNA Transcriptomes without Genomes.</title>
        <authorList>
            <person name="Gilbert D.G."/>
        </authorList>
    </citation>
    <scope>NUCLEOTIDE SEQUENCE</scope>
</reference>
<dbReference type="EMBL" id="GDIQ01000404">
    <property type="protein sequence ID" value="JAN94333.1"/>
    <property type="molecule type" value="Transcribed_RNA"/>
</dbReference>